<dbReference type="Proteomes" id="UP001164746">
    <property type="component" value="Chromosome 6"/>
</dbReference>
<dbReference type="PANTHER" id="PTHR10559:SF18">
    <property type="entry name" value="TRANSCOBALAMIN II"/>
    <property type="match status" value="1"/>
</dbReference>
<evidence type="ECO:0000313" key="2">
    <source>
        <dbReference type="Proteomes" id="UP001164746"/>
    </source>
</evidence>
<dbReference type="InterPro" id="IPR051588">
    <property type="entry name" value="Cobalamin_Transport"/>
</dbReference>
<name>A0ABY7EKA7_MYAAR</name>
<gene>
    <name evidence="1" type="ORF">MAR_018797</name>
</gene>
<organism evidence="1 2">
    <name type="scientific">Mya arenaria</name>
    <name type="common">Soft-shell clam</name>
    <dbReference type="NCBI Taxonomy" id="6604"/>
    <lineage>
        <taxon>Eukaryota</taxon>
        <taxon>Metazoa</taxon>
        <taxon>Spiralia</taxon>
        <taxon>Lophotrochozoa</taxon>
        <taxon>Mollusca</taxon>
        <taxon>Bivalvia</taxon>
        <taxon>Autobranchia</taxon>
        <taxon>Heteroconchia</taxon>
        <taxon>Euheterodonta</taxon>
        <taxon>Imparidentia</taxon>
        <taxon>Neoheterodontei</taxon>
        <taxon>Myida</taxon>
        <taxon>Myoidea</taxon>
        <taxon>Myidae</taxon>
        <taxon>Mya</taxon>
    </lineage>
</organism>
<dbReference type="EMBL" id="CP111017">
    <property type="protein sequence ID" value="WAR08839.1"/>
    <property type="molecule type" value="Genomic_DNA"/>
</dbReference>
<dbReference type="PANTHER" id="PTHR10559">
    <property type="entry name" value="TRANSCOBALAMIN-1/GASTRIC INTRINSIC FACTOR"/>
    <property type="match status" value="1"/>
</dbReference>
<accession>A0ABY7EKA7</accession>
<reference evidence="1" key="1">
    <citation type="submission" date="2022-11" db="EMBL/GenBank/DDBJ databases">
        <title>Centuries of genome instability and evolution in soft-shell clam transmissible cancer (bioRxiv).</title>
        <authorList>
            <person name="Hart S.F.M."/>
            <person name="Yonemitsu M.A."/>
            <person name="Giersch R.M."/>
            <person name="Beal B.F."/>
            <person name="Arriagada G."/>
            <person name="Davis B.W."/>
            <person name="Ostrander E.A."/>
            <person name="Goff S.P."/>
            <person name="Metzger M.J."/>
        </authorList>
    </citation>
    <scope>NUCLEOTIDE SEQUENCE</scope>
    <source>
        <strain evidence="1">MELC-2E11</strain>
        <tissue evidence="1">Siphon/mantle</tissue>
    </source>
</reference>
<sequence length="399" mass="44913">MSTAEVRVVALRSPNWKEQSHFNFSIEIVPKKKADSVVKERQTEEYDVDDCIVPPMSPDIELPLDKDKKCQVKFAIEGGLKPAADMHDGEYMIVYSDEGKTDARKILFLIPNNVSDNASIVFKVGDTFKHEISIVDVPCQTETVSPGLVAVSISGGAISGASSNEPSNGENMMFRYTVKNEIKAPYFNHSEDVFIVDKKPLVFYMNTACKKYPDEFTTYSATYFPKLGYFIDSINGLAGDWGTDKSYWRILNFSQPLSVGMSSYVPRPGNNIVFNFTIYEKGNCTDHEATTETPSNMSSNAQVVTSTQKFRYTVRNDTVKSCCPPSVRLGIEDKQPLIYYMEKACDKYPKKFKKFSVSYKQSLNGYVVVAINEVIGNRDEKTIWRILNATGRVDLDEIK</sequence>
<evidence type="ECO:0000313" key="1">
    <source>
        <dbReference type="EMBL" id="WAR08839.1"/>
    </source>
</evidence>
<protein>
    <submittedName>
        <fullName evidence="1">IF-like protein</fullName>
    </submittedName>
</protein>
<keyword evidence="2" id="KW-1185">Reference proteome</keyword>
<dbReference type="Gene3D" id="2.170.130.30">
    <property type="match status" value="2"/>
</dbReference>
<proteinExistence type="predicted"/>